<feature type="domain" description="Terminase large subunit GpA endonuclease" evidence="2">
    <location>
        <begin position="320"/>
        <end position="589"/>
    </location>
</feature>
<dbReference type="InterPro" id="IPR046453">
    <property type="entry name" value="GpA_ATPase"/>
</dbReference>
<dbReference type="InterPro" id="IPR051220">
    <property type="entry name" value="TFA_Chaperone"/>
</dbReference>
<reference evidence="3" key="1">
    <citation type="submission" date="2018-05" db="EMBL/GenBank/DDBJ databases">
        <authorList>
            <person name="Lanie J.A."/>
            <person name="Ng W.-L."/>
            <person name="Kazmierczak K.M."/>
            <person name="Andrzejewski T.M."/>
            <person name="Davidsen T.M."/>
            <person name="Wayne K.J."/>
            <person name="Tettelin H."/>
            <person name="Glass J.I."/>
            <person name="Rusch D."/>
            <person name="Podicherti R."/>
            <person name="Tsui H.-C.T."/>
            <person name="Winkler M.E."/>
        </authorList>
    </citation>
    <scope>NUCLEOTIDE SEQUENCE</scope>
    <source>
        <strain evidence="3">KNB</strain>
    </source>
</reference>
<dbReference type="InterPro" id="IPR027417">
    <property type="entry name" value="P-loop_NTPase"/>
</dbReference>
<evidence type="ECO:0000259" key="1">
    <source>
        <dbReference type="Pfam" id="PF05876"/>
    </source>
</evidence>
<dbReference type="Gene3D" id="3.40.50.300">
    <property type="entry name" value="P-loop containing nucleotide triphosphate hydrolases"/>
    <property type="match status" value="1"/>
</dbReference>
<dbReference type="InterPro" id="IPR046454">
    <property type="entry name" value="GpA_endonuclease"/>
</dbReference>
<dbReference type="Pfam" id="PF20454">
    <property type="entry name" value="GpA_nuclease"/>
    <property type="match status" value="1"/>
</dbReference>
<dbReference type="GO" id="GO:0005524">
    <property type="term" value="F:ATP binding"/>
    <property type="evidence" value="ECO:0007669"/>
    <property type="project" value="InterPro"/>
</dbReference>
<dbReference type="InterPro" id="IPR008866">
    <property type="entry name" value="Phage_lambda_GpA-like"/>
</dbReference>
<dbReference type="GO" id="GO:0016887">
    <property type="term" value="F:ATP hydrolysis activity"/>
    <property type="evidence" value="ECO:0007669"/>
    <property type="project" value="InterPro"/>
</dbReference>
<dbReference type="EMBL" id="LS423452">
    <property type="protein sequence ID" value="SPS06227.1"/>
    <property type="molecule type" value="Genomic_DNA"/>
</dbReference>
<gene>
    <name evidence="3" type="ORF">NITFAB_1817</name>
</gene>
<organism evidence="3">
    <name type="scientific">Candidatus Nitrotoga fabula</name>
    <dbReference type="NCBI Taxonomy" id="2182327"/>
    <lineage>
        <taxon>Bacteria</taxon>
        <taxon>Pseudomonadati</taxon>
        <taxon>Pseudomonadota</taxon>
        <taxon>Betaproteobacteria</taxon>
        <taxon>Nitrosomonadales</taxon>
        <taxon>Gallionellaceae</taxon>
        <taxon>Candidatus Nitrotoga</taxon>
    </lineage>
</organism>
<evidence type="ECO:0000259" key="2">
    <source>
        <dbReference type="Pfam" id="PF20454"/>
    </source>
</evidence>
<dbReference type="Pfam" id="PF05876">
    <property type="entry name" value="GpA_ATPase"/>
    <property type="match status" value="1"/>
</dbReference>
<dbReference type="AlphaFoldDB" id="A0A2X0QXE2"/>
<feature type="domain" description="Phage terminase large subunit GpA ATPase" evidence="1">
    <location>
        <begin position="61"/>
        <end position="311"/>
    </location>
</feature>
<dbReference type="PANTHER" id="PTHR34413">
    <property type="entry name" value="PROPHAGE TAIL FIBER ASSEMBLY PROTEIN HOMOLOG TFAE-RELATED-RELATED"/>
    <property type="match status" value="1"/>
</dbReference>
<dbReference type="HAMAP" id="MF_04144">
    <property type="entry name" value="TERL_LAMBDA"/>
    <property type="match status" value="1"/>
</dbReference>
<name>A0A2X0QXE2_9PROT</name>
<dbReference type="GO" id="GO:0004519">
    <property type="term" value="F:endonuclease activity"/>
    <property type="evidence" value="ECO:0007669"/>
    <property type="project" value="InterPro"/>
</dbReference>
<protein>
    <submittedName>
        <fullName evidence="3">Phage terminase GpA</fullName>
    </submittedName>
</protein>
<evidence type="ECO:0000313" key="3">
    <source>
        <dbReference type="EMBL" id="SPS06227.1"/>
    </source>
</evidence>
<proteinExistence type="inferred from homology"/>
<accession>A0A2X0QXE2</accession>
<dbReference type="PANTHER" id="PTHR34413:SF2">
    <property type="entry name" value="PROPHAGE TAIL FIBER ASSEMBLY PROTEIN HOMOLOG TFAE-RELATED"/>
    <property type="match status" value="1"/>
</dbReference>
<sequence>MRKPAGHSWNTEMAAVRRSEIVIPHSRAHFFGVLEKHIRPRPVTTVSSWADRYRILTSKASSEPGQWRTQRTPYLREIMDQLSATSPVQRIVMKFAAQVGKTECGMNWIGYVMEHLPAPMLVVLPTLEVRKRWVQQRLDPMLQETPVLRAIVDSRRSRDAGNSEDIKNFPGGMLVIGGANSPASLASMPIRFVLCDEVDRFPWEVGQEGDPLGLIDERTKTFPRRKVLLVSTPTVKGASRIEAEYEQSDMRQYHVPCPHCDTYQVLRWKHDDGSYGLMHNPATEEVYYHCRECGARIEEHHKPQMLARGNWIPKYPGRPTRGYQLSGLYSPLGLGFSWKELWKKWQEAHDDTANLKRFINTTLGECWEEIGDSIEDVSLITRLENYPENLPIALITAGVDVQKDRLEVTLVGWGMGEEAWVLDHVILQGDTAQPHVWEDLAETLSIANVHTAAIDSGYNADHVYAFTAKRRWAFAIKGVSGTGRPLIEDEKKRRQRLRNRTKRAASVEPVGVDQGKALIYSRLKLIETGPGYIHFANDPAFDDEYFAQLAAEKLVTKVRGTRPYQEWIQMRPRNEALDCMVYATAAMRLSRKPLDGPLVIRREEKPQIIPQPQLQSQPVAVVQEQEAAVISRGKISVSGLRQW</sequence>